<dbReference type="EMBL" id="NCKU01002947">
    <property type="protein sequence ID" value="RWS08493.1"/>
    <property type="molecule type" value="Genomic_DNA"/>
</dbReference>
<sequence>MRTPPFDESAFQFKSAFKYSKISTSDELCGETLESKQDTLQTLIRNGLIFVVYILVGLTFPLSAWFCIKRVKSLERCIVYRLGKRLPLRGPGFFLTLPCIDAIDFIDLNSLKFNVAEKEHLLTSDGSIIECNQFEFEITVDNVVKSVTQLKDSKNNVQQFVKVSFSNLIGSTHVEDLENRPDFIFKRFVENCNSYINNWGWNLSLVNLPKITVIHRAEPRNPVISALKSYFGVKDPKDAEKRAVETSVTIESSEEIDDITEPLQMIASKYSSIGMLGYDVVNVAVSIKSINQTSFYRFSSKTGKIIKIGHTENDNVGVHIIAATTDDLMDFLKSNDPSRVEIKTSLF</sequence>
<dbReference type="PANTHER" id="PTHR10264">
    <property type="entry name" value="BAND 7 PROTEIN-RELATED"/>
    <property type="match status" value="1"/>
</dbReference>
<name>A0A3S4QW46_9ACAR</name>
<dbReference type="InterPro" id="IPR001107">
    <property type="entry name" value="Band_7"/>
</dbReference>
<dbReference type="Proteomes" id="UP000285301">
    <property type="component" value="Unassembled WGS sequence"/>
</dbReference>
<comment type="caution">
    <text evidence="4">The sequence shown here is derived from an EMBL/GenBank/DDBJ whole genome shotgun (WGS) entry which is preliminary data.</text>
</comment>
<reference evidence="4 5" key="1">
    <citation type="journal article" date="2018" name="Gigascience">
        <title>Genomes of trombidid mites reveal novel predicted allergens and laterally-transferred genes associated with secondary metabolism.</title>
        <authorList>
            <person name="Dong X."/>
            <person name="Chaisiri K."/>
            <person name="Xia D."/>
            <person name="Armstrong S.D."/>
            <person name="Fang Y."/>
            <person name="Donnelly M.J."/>
            <person name="Kadowaki T."/>
            <person name="McGarry J.W."/>
            <person name="Darby A.C."/>
            <person name="Makepeace B.L."/>
        </authorList>
    </citation>
    <scope>NUCLEOTIDE SEQUENCE [LARGE SCALE GENOMIC DNA]</scope>
    <source>
        <strain evidence="4">UoL-WK</strain>
    </source>
</reference>
<accession>A0A3S4QW46</accession>
<keyword evidence="2" id="KW-0472">Membrane</keyword>
<dbReference type="PANTHER" id="PTHR10264:SF130">
    <property type="entry name" value="STOMATIN-LIKE PROTEIN 1"/>
    <property type="match status" value="1"/>
</dbReference>
<dbReference type="AlphaFoldDB" id="A0A3S4QW46"/>
<keyword evidence="2" id="KW-1133">Transmembrane helix</keyword>
<evidence type="ECO:0000256" key="1">
    <source>
        <dbReference type="ARBA" id="ARBA00008164"/>
    </source>
</evidence>
<dbReference type="STRING" id="1965070.A0A3S4QW46"/>
<dbReference type="InterPro" id="IPR036013">
    <property type="entry name" value="Band_7/SPFH_dom_sf"/>
</dbReference>
<dbReference type="InterPro" id="IPR043202">
    <property type="entry name" value="Band-7_stomatin-like"/>
</dbReference>
<gene>
    <name evidence="4" type="ORF">B4U79_15822</name>
</gene>
<proteinExistence type="inferred from homology"/>
<dbReference type="OrthoDB" id="2105077at2759"/>
<feature type="domain" description="Band 7" evidence="3">
    <location>
        <begin position="70"/>
        <end position="212"/>
    </location>
</feature>
<feature type="transmembrane region" description="Helical" evidence="2">
    <location>
        <begin position="48"/>
        <end position="68"/>
    </location>
</feature>
<evidence type="ECO:0000256" key="2">
    <source>
        <dbReference type="SAM" id="Phobius"/>
    </source>
</evidence>
<dbReference type="GO" id="GO:0005886">
    <property type="term" value="C:plasma membrane"/>
    <property type="evidence" value="ECO:0007669"/>
    <property type="project" value="InterPro"/>
</dbReference>
<organism evidence="4 5">
    <name type="scientific">Dinothrombium tinctorium</name>
    <dbReference type="NCBI Taxonomy" id="1965070"/>
    <lineage>
        <taxon>Eukaryota</taxon>
        <taxon>Metazoa</taxon>
        <taxon>Ecdysozoa</taxon>
        <taxon>Arthropoda</taxon>
        <taxon>Chelicerata</taxon>
        <taxon>Arachnida</taxon>
        <taxon>Acari</taxon>
        <taxon>Acariformes</taxon>
        <taxon>Trombidiformes</taxon>
        <taxon>Prostigmata</taxon>
        <taxon>Anystina</taxon>
        <taxon>Parasitengona</taxon>
        <taxon>Trombidioidea</taxon>
        <taxon>Trombidiidae</taxon>
        <taxon>Dinothrombium</taxon>
    </lineage>
</organism>
<comment type="similarity">
    <text evidence="1">Belongs to the band 7/mec-2 family.</text>
</comment>
<keyword evidence="2" id="KW-0812">Transmembrane</keyword>
<keyword evidence="5" id="KW-1185">Reference proteome</keyword>
<protein>
    <submittedName>
        <fullName evidence="4">Stomatin-like protein 3</fullName>
    </submittedName>
</protein>
<evidence type="ECO:0000313" key="5">
    <source>
        <dbReference type="Proteomes" id="UP000285301"/>
    </source>
</evidence>
<evidence type="ECO:0000313" key="4">
    <source>
        <dbReference type="EMBL" id="RWS08493.1"/>
    </source>
</evidence>
<dbReference type="Gene3D" id="3.30.479.30">
    <property type="entry name" value="Band 7 domain"/>
    <property type="match status" value="1"/>
</dbReference>
<dbReference type="SUPFAM" id="SSF117892">
    <property type="entry name" value="Band 7/SPFH domain"/>
    <property type="match status" value="1"/>
</dbReference>
<dbReference type="Pfam" id="PF01145">
    <property type="entry name" value="Band_7"/>
    <property type="match status" value="1"/>
</dbReference>
<evidence type="ECO:0000259" key="3">
    <source>
        <dbReference type="Pfam" id="PF01145"/>
    </source>
</evidence>